<dbReference type="Proteomes" id="UP000319931">
    <property type="component" value="Unassembled WGS sequence"/>
</dbReference>
<sequence length="235" mass="23753">MRIWIGLGMGLLVAACGKPEPRQSATAQAPQAPQAPQVRMAQVGGTVFAATVTGPGKVVARAAEAIPGRAVPSTKGAPNGFSLIATLPADAAARVTLGATAQVRFPAFAYDVVVGRVVKIAPGKDATSEVEITLPRDSRFAAGQSASARIIAKGAGTTMLAVPPSAILGPHSGAAAVYVVDLASARVQRRAVTLGEQTPDGIGVSAGLQKGEWVALTRVDQLHDGMKIAPVGPSQ</sequence>
<dbReference type="PANTHER" id="PTHR30469:SF15">
    <property type="entry name" value="HLYD FAMILY OF SECRETION PROTEINS"/>
    <property type="match status" value="1"/>
</dbReference>
<comment type="caution">
    <text evidence="1">The sequence shown here is derived from an EMBL/GenBank/DDBJ whole genome shotgun (WGS) entry which is preliminary data.</text>
</comment>
<dbReference type="EMBL" id="RCZC01000002">
    <property type="protein sequence ID" value="TPG54855.1"/>
    <property type="molecule type" value="Genomic_DNA"/>
</dbReference>
<reference evidence="1 2" key="1">
    <citation type="journal article" date="2019" name="Environ. Microbiol.">
        <title>Species interactions and distinct microbial communities in high Arctic permafrost affected cryosols are associated with the CH4 and CO2 gas fluxes.</title>
        <authorList>
            <person name="Altshuler I."/>
            <person name="Hamel J."/>
            <person name="Turney S."/>
            <person name="Magnuson E."/>
            <person name="Levesque R."/>
            <person name="Greer C."/>
            <person name="Whyte L.G."/>
        </authorList>
    </citation>
    <scope>NUCLEOTIDE SEQUENCE [LARGE SCALE GENOMIC DNA]</scope>
    <source>
        <strain evidence="1 2">E6.1</strain>
    </source>
</reference>
<dbReference type="PANTHER" id="PTHR30469">
    <property type="entry name" value="MULTIDRUG RESISTANCE PROTEIN MDTA"/>
    <property type="match status" value="1"/>
</dbReference>
<dbReference type="AlphaFoldDB" id="A0A502FZ90"/>
<dbReference type="Gene3D" id="2.40.420.20">
    <property type="match status" value="1"/>
</dbReference>
<evidence type="ECO:0000313" key="2">
    <source>
        <dbReference type="Proteomes" id="UP000319931"/>
    </source>
</evidence>
<organism evidence="1 2">
    <name type="scientific">Sphingomonas glacialis</name>
    <dbReference type="NCBI Taxonomy" id="658225"/>
    <lineage>
        <taxon>Bacteria</taxon>
        <taxon>Pseudomonadati</taxon>
        <taxon>Pseudomonadota</taxon>
        <taxon>Alphaproteobacteria</taxon>
        <taxon>Sphingomonadales</taxon>
        <taxon>Sphingomonadaceae</taxon>
        <taxon>Sphingomonas</taxon>
    </lineage>
</organism>
<accession>A0A502FZ90</accession>
<name>A0A502FZ90_9SPHN</name>
<evidence type="ECO:0000313" key="1">
    <source>
        <dbReference type="EMBL" id="TPG54855.1"/>
    </source>
</evidence>
<gene>
    <name evidence="1" type="ORF">EAH76_09605</name>
</gene>
<dbReference type="RefSeq" id="WP_140849993.1">
    <property type="nucleotide sequence ID" value="NZ_RCZC01000002.1"/>
</dbReference>
<dbReference type="GO" id="GO:1990281">
    <property type="term" value="C:efflux pump complex"/>
    <property type="evidence" value="ECO:0007669"/>
    <property type="project" value="TreeGrafter"/>
</dbReference>
<dbReference type="GO" id="GO:0015562">
    <property type="term" value="F:efflux transmembrane transporter activity"/>
    <property type="evidence" value="ECO:0007669"/>
    <property type="project" value="TreeGrafter"/>
</dbReference>
<dbReference type="PROSITE" id="PS51257">
    <property type="entry name" value="PROKAR_LIPOPROTEIN"/>
    <property type="match status" value="1"/>
</dbReference>
<evidence type="ECO:0008006" key="3">
    <source>
        <dbReference type="Google" id="ProtNLM"/>
    </source>
</evidence>
<proteinExistence type="predicted"/>
<protein>
    <recommendedName>
        <fullName evidence="3">Efflux RND transporter periplasmic adaptor subunit</fullName>
    </recommendedName>
</protein>
<keyword evidence="2" id="KW-1185">Reference proteome</keyword>
<dbReference type="Gene3D" id="2.40.30.170">
    <property type="match status" value="1"/>
</dbReference>
<dbReference type="OrthoDB" id="7557714at2"/>